<evidence type="ECO:0000259" key="2">
    <source>
        <dbReference type="Pfam" id="PF26059"/>
    </source>
</evidence>
<keyword evidence="4" id="KW-1185">Reference proteome</keyword>
<evidence type="ECO:0000313" key="4">
    <source>
        <dbReference type="Proteomes" id="UP000006304"/>
    </source>
</evidence>
<proteinExistence type="predicted"/>
<reference evidence="3 4" key="1">
    <citation type="journal article" date="2012" name="J. Bacteriol.">
        <title>Complete genome sequence of Nocardia brasiliensis HUJEG-1.</title>
        <authorList>
            <person name="Vera-Cabrera L."/>
            <person name="Ortiz-Lopez R."/>
            <person name="Elizondo-Gonzalez R."/>
            <person name="Perez-Maya A.A."/>
            <person name="Ocampo-Candiani J."/>
        </authorList>
    </citation>
    <scope>NUCLEOTIDE SEQUENCE [LARGE SCALE GENOMIC DNA]</scope>
    <source>
        <strain evidence="4">ATCC 700358</strain>
    </source>
</reference>
<dbReference type="KEGG" id="nbr:O3I_023655"/>
<feature type="domain" description="DUF8020" evidence="2">
    <location>
        <begin position="34"/>
        <end position="109"/>
    </location>
</feature>
<dbReference type="EMBL" id="CP003876">
    <property type="protein sequence ID" value="AFU02686.1"/>
    <property type="molecule type" value="Genomic_DNA"/>
</dbReference>
<keyword evidence="1" id="KW-1133">Transmembrane helix</keyword>
<keyword evidence="1" id="KW-0472">Membrane</keyword>
<dbReference type="HOGENOM" id="CLU_1501986_0_0_11"/>
<gene>
    <name evidence="3" type="ORF">O3I_023655</name>
</gene>
<sequence length="175" mass="16923">MATALLAIGATGIAGATAHGEAGVATSINGVDGPIAYTVALAEDHTAATIRLASGTFDLTPDRSAITVSAADGDYIDTIPTTMGTETGQQLTVEPELDSTATVLTLKPVNGPVTGADSAPQAVALKSIGDAGTTVAGVLIGCAIGALIGIWFVLVGAAVGCVLGGILGGITGAHQ</sequence>
<name>K0F573_NOCB7</name>
<dbReference type="InterPro" id="IPR058333">
    <property type="entry name" value="DUF8020"/>
</dbReference>
<dbReference type="AlphaFoldDB" id="K0F573"/>
<evidence type="ECO:0000256" key="1">
    <source>
        <dbReference type="SAM" id="Phobius"/>
    </source>
</evidence>
<organism evidence="3 4">
    <name type="scientific">Nocardia brasiliensis (strain ATCC 700358 / HUJEG-1)</name>
    <dbReference type="NCBI Taxonomy" id="1133849"/>
    <lineage>
        <taxon>Bacteria</taxon>
        <taxon>Bacillati</taxon>
        <taxon>Actinomycetota</taxon>
        <taxon>Actinomycetes</taxon>
        <taxon>Mycobacteriales</taxon>
        <taxon>Nocardiaceae</taxon>
        <taxon>Nocardia</taxon>
    </lineage>
</organism>
<evidence type="ECO:0000313" key="3">
    <source>
        <dbReference type="EMBL" id="AFU02686.1"/>
    </source>
</evidence>
<dbReference type="RefSeq" id="WP_014985541.1">
    <property type="nucleotide sequence ID" value="NC_018681.1"/>
</dbReference>
<feature type="transmembrane region" description="Helical" evidence="1">
    <location>
        <begin position="148"/>
        <end position="170"/>
    </location>
</feature>
<accession>K0F573</accession>
<dbReference type="Proteomes" id="UP000006304">
    <property type="component" value="Chromosome"/>
</dbReference>
<protein>
    <recommendedName>
        <fullName evidence="2">DUF8020 domain-containing protein</fullName>
    </recommendedName>
</protein>
<dbReference type="Pfam" id="PF26059">
    <property type="entry name" value="DUF8020"/>
    <property type="match status" value="1"/>
</dbReference>
<keyword evidence="1" id="KW-0812">Transmembrane</keyword>